<gene>
    <name evidence="3" type="ORF">D0Z07_7761</name>
</gene>
<dbReference type="Pfam" id="PF01918">
    <property type="entry name" value="Alba"/>
    <property type="match status" value="1"/>
</dbReference>
<name>A0A9P6SPW1_9HELO</name>
<feature type="region of interest" description="Disordered" evidence="1">
    <location>
        <begin position="1"/>
        <end position="103"/>
    </location>
</feature>
<comment type="caution">
    <text evidence="3">The sequence shown here is derived from an EMBL/GenBank/DDBJ whole genome shotgun (WGS) entry which is preliminary data.</text>
</comment>
<dbReference type="Proteomes" id="UP000785200">
    <property type="component" value="Unassembled WGS sequence"/>
</dbReference>
<dbReference type="AlphaFoldDB" id="A0A9P6SPW1"/>
<accession>A0A9P6SPW1</accession>
<dbReference type="InterPro" id="IPR002775">
    <property type="entry name" value="DNA/RNA-bd_Alba-like"/>
</dbReference>
<evidence type="ECO:0000256" key="1">
    <source>
        <dbReference type="SAM" id="MobiDB-lite"/>
    </source>
</evidence>
<feature type="domain" description="DNA/RNA-binding protein Alba-like" evidence="2">
    <location>
        <begin position="103"/>
        <end position="156"/>
    </location>
</feature>
<dbReference type="EMBL" id="VNKQ01000017">
    <property type="protein sequence ID" value="KAG0646006.1"/>
    <property type="molecule type" value="Genomic_DNA"/>
</dbReference>
<organism evidence="3 4">
    <name type="scientific">Hyphodiscus hymeniophilus</name>
    <dbReference type="NCBI Taxonomy" id="353542"/>
    <lineage>
        <taxon>Eukaryota</taxon>
        <taxon>Fungi</taxon>
        <taxon>Dikarya</taxon>
        <taxon>Ascomycota</taxon>
        <taxon>Pezizomycotina</taxon>
        <taxon>Leotiomycetes</taxon>
        <taxon>Helotiales</taxon>
        <taxon>Hyphodiscaceae</taxon>
        <taxon>Hyphodiscus</taxon>
    </lineage>
</organism>
<evidence type="ECO:0000313" key="3">
    <source>
        <dbReference type="EMBL" id="KAG0646006.1"/>
    </source>
</evidence>
<evidence type="ECO:0000259" key="2">
    <source>
        <dbReference type="Pfam" id="PF01918"/>
    </source>
</evidence>
<reference evidence="3" key="1">
    <citation type="submission" date="2019-07" db="EMBL/GenBank/DDBJ databases">
        <title>Hyphodiscus hymeniophilus genome sequencing and assembly.</title>
        <authorList>
            <person name="Kramer G."/>
            <person name="Nodwell J."/>
        </authorList>
    </citation>
    <scope>NUCLEOTIDE SEQUENCE</scope>
    <source>
        <strain evidence="3">ATCC 34498</strain>
    </source>
</reference>
<dbReference type="OrthoDB" id="424402at2759"/>
<feature type="compositionally biased region" description="Polar residues" evidence="1">
    <location>
        <begin position="42"/>
        <end position="65"/>
    </location>
</feature>
<dbReference type="GO" id="GO:0003676">
    <property type="term" value="F:nucleic acid binding"/>
    <property type="evidence" value="ECO:0007669"/>
    <property type="project" value="InterPro"/>
</dbReference>
<sequence>MSQMARTKEPARRVNSNKRPHDAPKKQHEGGPPPSKKARKNPPSSTSLETPKPSNTNTTSAQPQLQSPSENPPPASQSSNAAPLPPSQADLAKTHDVTTQSIISSSHIQQKVTRVLEILSVYPTPANEKPRVVMLHAKAACASKMISIAEIAKREIAREGGSGLATVLLRG</sequence>
<keyword evidence="4" id="KW-1185">Reference proteome</keyword>
<feature type="compositionally biased region" description="Basic and acidic residues" evidence="1">
    <location>
        <begin position="19"/>
        <end position="29"/>
    </location>
</feature>
<evidence type="ECO:0000313" key="4">
    <source>
        <dbReference type="Proteomes" id="UP000785200"/>
    </source>
</evidence>
<protein>
    <recommendedName>
        <fullName evidence="2">DNA/RNA-binding protein Alba-like domain-containing protein</fullName>
    </recommendedName>
</protein>
<proteinExistence type="predicted"/>
<feature type="compositionally biased region" description="Basic and acidic residues" evidence="1">
    <location>
        <begin position="1"/>
        <end position="12"/>
    </location>
</feature>